<keyword evidence="3" id="KW-1185">Reference proteome</keyword>
<sequence>MKTEFLDLENARRLEETVKDGVYVRPNTPSKVRDSITKKKIEALKKRKAKTQETLDKGTRKSST</sequence>
<feature type="region of interest" description="Disordered" evidence="1">
    <location>
        <begin position="45"/>
        <end position="64"/>
    </location>
</feature>
<evidence type="ECO:0000256" key="1">
    <source>
        <dbReference type="SAM" id="MobiDB-lite"/>
    </source>
</evidence>
<protein>
    <submittedName>
        <fullName evidence="2">Uncharacterized protein</fullName>
    </submittedName>
</protein>
<name>A0ABY4H1S8_9BACI</name>
<accession>A0ABY4H1S8</accession>
<proteinExistence type="predicted"/>
<dbReference type="EMBL" id="CP095074">
    <property type="protein sequence ID" value="UOQ94393.1"/>
    <property type="molecule type" value="Genomic_DNA"/>
</dbReference>
<evidence type="ECO:0000313" key="2">
    <source>
        <dbReference type="EMBL" id="UOQ94393.1"/>
    </source>
</evidence>
<organism evidence="2 3">
    <name type="scientific">Halobacillus shinanisalinarum</name>
    <dbReference type="NCBI Taxonomy" id="2932258"/>
    <lineage>
        <taxon>Bacteria</taxon>
        <taxon>Bacillati</taxon>
        <taxon>Bacillota</taxon>
        <taxon>Bacilli</taxon>
        <taxon>Bacillales</taxon>
        <taxon>Bacillaceae</taxon>
        <taxon>Halobacillus</taxon>
    </lineage>
</organism>
<evidence type="ECO:0000313" key="3">
    <source>
        <dbReference type="Proteomes" id="UP000831880"/>
    </source>
</evidence>
<dbReference type="Proteomes" id="UP000831880">
    <property type="component" value="Chromosome"/>
</dbReference>
<reference evidence="2 3" key="1">
    <citation type="submission" date="2022-04" db="EMBL/GenBank/DDBJ databases">
        <title>Halobacillus sp. isolated from saltern.</title>
        <authorList>
            <person name="Won M."/>
            <person name="Lee C.-M."/>
            <person name="Woen H.-Y."/>
            <person name="Kwon S.-W."/>
        </authorList>
    </citation>
    <scope>NUCLEOTIDE SEQUENCE [LARGE SCALE GENOMIC DNA]</scope>
    <source>
        <strain evidence="2 3">SSTM10-2</strain>
    </source>
</reference>
<dbReference type="RefSeq" id="WP_244754055.1">
    <property type="nucleotide sequence ID" value="NZ_CP095074.1"/>
</dbReference>
<gene>
    <name evidence="2" type="ORF">MUO14_05405</name>
</gene>